<dbReference type="Proteomes" id="UP000009183">
    <property type="component" value="Unassembled WGS sequence, unordered"/>
</dbReference>
<evidence type="ECO:0000313" key="1">
    <source>
        <dbReference type="EMBL" id="CBI35652.3"/>
    </source>
</evidence>
<dbReference type="InParanoid" id="D7TYS5"/>
<protein>
    <submittedName>
        <fullName evidence="1">Uncharacterized protein</fullName>
    </submittedName>
</protein>
<accession>D7TYS5</accession>
<dbReference type="HOGENOM" id="CLU_2255130_0_0_1"/>
<dbReference type="EMBL" id="FN596276">
    <property type="protein sequence ID" value="CBI35652.3"/>
    <property type="molecule type" value="Genomic_DNA"/>
</dbReference>
<evidence type="ECO:0000313" key="2">
    <source>
        <dbReference type="Proteomes" id="UP000009183"/>
    </source>
</evidence>
<dbReference type="STRING" id="29760.D7TYS5"/>
<gene>
    <name evidence="1" type="ORF">VIT_00s0183g00180</name>
</gene>
<dbReference type="AlphaFoldDB" id="D7TYS5"/>
<keyword evidence="2" id="KW-1185">Reference proteome</keyword>
<reference evidence="2" key="1">
    <citation type="journal article" date="2007" name="Nature">
        <title>The grapevine genome sequence suggests ancestral hexaploidization in major angiosperm phyla.</title>
        <authorList>
            <consortium name="The French-Italian Public Consortium for Grapevine Genome Characterization."/>
            <person name="Jaillon O."/>
            <person name="Aury J.-M."/>
            <person name="Noel B."/>
            <person name="Policriti A."/>
            <person name="Clepet C."/>
            <person name="Casagrande A."/>
            <person name="Choisne N."/>
            <person name="Aubourg S."/>
            <person name="Vitulo N."/>
            <person name="Jubin C."/>
            <person name="Vezzi A."/>
            <person name="Legeai F."/>
            <person name="Hugueney P."/>
            <person name="Dasilva C."/>
            <person name="Horner D."/>
            <person name="Mica E."/>
            <person name="Jublot D."/>
            <person name="Poulain J."/>
            <person name="Bruyere C."/>
            <person name="Billault A."/>
            <person name="Segurens B."/>
            <person name="Gouyvenoux M."/>
            <person name="Ugarte E."/>
            <person name="Cattonaro F."/>
            <person name="Anthouard V."/>
            <person name="Vico V."/>
            <person name="Del Fabbro C."/>
            <person name="Alaux M."/>
            <person name="Di Gaspero G."/>
            <person name="Dumas V."/>
            <person name="Felice N."/>
            <person name="Paillard S."/>
            <person name="Juman I."/>
            <person name="Moroldo M."/>
            <person name="Scalabrin S."/>
            <person name="Canaguier A."/>
            <person name="Le Clainche I."/>
            <person name="Malacrida G."/>
            <person name="Durand E."/>
            <person name="Pesole G."/>
            <person name="Laucou V."/>
            <person name="Chatelet P."/>
            <person name="Merdinoglu D."/>
            <person name="Delledonne M."/>
            <person name="Pezzotti M."/>
            <person name="Lecharny A."/>
            <person name="Scarpelli C."/>
            <person name="Artiguenave F."/>
            <person name="Pe M.E."/>
            <person name="Valle G."/>
            <person name="Morgante M."/>
            <person name="Caboche M."/>
            <person name="Adam-Blondon A.-F."/>
            <person name="Weissenbach J."/>
            <person name="Quetier F."/>
            <person name="Wincker P."/>
        </authorList>
    </citation>
    <scope>NUCLEOTIDE SEQUENCE [LARGE SCALE GENOMIC DNA]</scope>
    <source>
        <strain evidence="2">cv. Pinot noir / PN40024</strain>
    </source>
</reference>
<sequence>MVAIKGKLNAASSRVVGNKKKNLKSCTFYITRKLLVLHGCKQRIKKDENKGCKYFALITLLWHYVEHIIGCKQYQREGRRGEDVMLLHAQIYVPLSYLCSSFER</sequence>
<dbReference type="PaxDb" id="29760-VIT_00s0183g00180.t01"/>
<organism evidence="1 2">
    <name type="scientific">Vitis vinifera</name>
    <name type="common">Grape</name>
    <dbReference type="NCBI Taxonomy" id="29760"/>
    <lineage>
        <taxon>Eukaryota</taxon>
        <taxon>Viridiplantae</taxon>
        <taxon>Streptophyta</taxon>
        <taxon>Embryophyta</taxon>
        <taxon>Tracheophyta</taxon>
        <taxon>Spermatophyta</taxon>
        <taxon>Magnoliopsida</taxon>
        <taxon>eudicotyledons</taxon>
        <taxon>Gunneridae</taxon>
        <taxon>Pentapetalae</taxon>
        <taxon>rosids</taxon>
        <taxon>Vitales</taxon>
        <taxon>Vitaceae</taxon>
        <taxon>Viteae</taxon>
        <taxon>Vitis</taxon>
    </lineage>
</organism>
<name>D7TYS5_VITVI</name>
<proteinExistence type="predicted"/>